<comment type="similarity">
    <text evidence="14">Belongs to the DEAD box helicase family. DDX46/PRP5 subfamily.</text>
</comment>
<evidence type="ECO:0000313" key="24">
    <source>
        <dbReference type="EMBL" id="KFV84781.1"/>
    </source>
</evidence>
<dbReference type="Pfam" id="PF00270">
    <property type="entry name" value="DEAD"/>
    <property type="match status" value="1"/>
</dbReference>
<dbReference type="PROSITE" id="PS00039">
    <property type="entry name" value="DEAD_ATP_HELICASE"/>
    <property type="match status" value="1"/>
</dbReference>
<dbReference type="InterPro" id="IPR001650">
    <property type="entry name" value="Helicase_C-like"/>
</dbReference>
<evidence type="ECO:0000256" key="4">
    <source>
        <dbReference type="ARBA" id="ARBA00022664"/>
    </source>
</evidence>
<feature type="compositionally biased region" description="Acidic residues" evidence="20">
    <location>
        <begin position="203"/>
        <end position="213"/>
    </location>
</feature>
<keyword evidence="8 24" id="KW-0347">Helicase</keyword>
<evidence type="ECO:0000256" key="19">
    <source>
        <dbReference type="PROSITE-ProRule" id="PRU00552"/>
    </source>
</evidence>
<dbReference type="InterPro" id="IPR014014">
    <property type="entry name" value="RNA_helicase_DEAD_Q_motif"/>
</dbReference>
<keyword evidence="5" id="KW-0747">Spliceosome</keyword>
<dbReference type="CDD" id="cd22473">
    <property type="entry name" value="KH-I_DDX46"/>
    <property type="match status" value="1"/>
</dbReference>
<evidence type="ECO:0000256" key="6">
    <source>
        <dbReference type="ARBA" id="ARBA00022741"/>
    </source>
</evidence>
<keyword evidence="4" id="KW-0507">mRNA processing</keyword>
<feature type="compositionally biased region" description="Basic residues" evidence="20">
    <location>
        <begin position="1"/>
        <end position="24"/>
    </location>
</feature>
<comment type="function">
    <text evidence="16">Component of the 17S U2 SnRNP complex of the spliceosome, a large ribonucleoprotein complex that removes introns from transcribed pre-mRNAs. The 17S U2 SnRNP complex (1) directly participates in early spliceosome assembly and (2) mediates recognition of the intron branch site during pre-mRNA splicing by promoting the selection of the pre-mRNA branch-site adenosine, the nucleophile for the first step of splicing. Within the 17S U2 SnRNP complex, DDX46 plays essential roles during assembly of pre-spliceosome and proofreading of the branch site.</text>
</comment>
<dbReference type="GO" id="GO:0003723">
    <property type="term" value="F:RNA binding"/>
    <property type="evidence" value="ECO:0007669"/>
    <property type="project" value="UniProtKB-KW"/>
</dbReference>
<dbReference type="InterPro" id="IPR000629">
    <property type="entry name" value="RNA-helicase_DEAD-box_CS"/>
</dbReference>
<evidence type="ECO:0000256" key="15">
    <source>
        <dbReference type="ARBA" id="ARBA00047984"/>
    </source>
</evidence>
<reference evidence="24 25" key="1">
    <citation type="submission" date="2014-04" db="EMBL/GenBank/DDBJ databases">
        <title>Genome evolution of avian class.</title>
        <authorList>
            <person name="Zhang G."/>
            <person name="Li C."/>
        </authorList>
    </citation>
    <scope>NUCLEOTIDE SEQUENCE [LARGE SCALE GENOMIC DNA]</scope>
    <source>
        <strain evidence="24">BGI_N308</strain>
    </source>
</reference>
<dbReference type="EC" id="3.6.4.13" evidence="3"/>
<evidence type="ECO:0000256" key="16">
    <source>
        <dbReference type="ARBA" id="ARBA00049949"/>
    </source>
</evidence>
<feature type="compositionally biased region" description="Basic residues" evidence="20">
    <location>
        <begin position="50"/>
        <end position="73"/>
    </location>
</feature>
<evidence type="ECO:0000256" key="1">
    <source>
        <dbReference type="ARBA" id="ARBA00004324"/>
    </source>
</evidence>
<dbReference type="GO" id="GO:0005681">
    <property type="term" value="C:spliceosomal complex"/>
    <property type="evidence" value="ECO:0007669"/>
    <property type="project" value="UniProtKB-KW"/>
</dbReference>
<dbReference type="InterPro" id="IPR027417">
    <property type="entry name" value="P-loop_NTPase"/>
</dbReference>
<dbReference type="FunFam" id="3.40.50.300:FF:000584">
    <property type="entry name" value="probable ATP-dependent RNA helicase DDX46"/>
    <property type="match status" value="1"/>
</dbReference>
<dbReference type="PROSITE" id="PS51195">
    <property type="entry name" value="Q_MOTIF"/>
    <property type="match status" value="1"/>
</dbReference>
<name>A0A093HT13_STRCA</name>
<gene>
    <name evidence="24" type="ORF">N308_10619</name>
</gene>
<keyword evidence="9" id="KW-0067">ATP-binding</keyword>
<dbReference type="FunFam" id="3.40.50.300:FF:000079">
    <property type="entry name" value="probable ATP-dependent RNA helicase DDX17"/>
    <property type="match status" value="1"/>
</dbReference>
<evidence type="ECO:0000259" key="22">
    <source>
        <dbReference type="PROSITE" id="PS51194"/>
    </source>
</evidence>
<feature type="compositionally biased region" description="Basic and acidic residues" evidence="20">
    <location>
        <begin position="156"/>
        <end position="202"/>
    </location>
</feature>
<comment type="subcellular location">
    <subcellularLocation>
        <location evidence="1">Nucleus speckle</location>
    </subcellularLocation>
    <subcellularLocation>
        <location evidence="2">Nucleus</location>
        <location evidence="2">Cajal body</location>
    </subcellularLocation>
</comment>
<protein>
    <recommendedName>
        <fullName evidence="17">Probable ATP-dependent RNA helicase DDX46</fullName>
        <ecNumber evidence="3">3.6.4.13</ecNumber>
    </recommendedName>
    <alternativeName>
        <fullName evidence="18">DEAD box protein 46</fullName>
    </alternativeName>
</protein>
<dbReference type="GO" id="GO:0000398">
    <property type="term" value="P:mRNA splicing, via spliceosome"/>
    <property type="evidence" value="ECO:0007669"/>
    <property type="project" value="UniProtKB-ARBA"/>
</dbReference>
<keyword evidence="13" id="KW-0539">Nucleus</keyword>
<dbReference type="Pfam" id="PF00271">
    <property type="entry name" value="Helicase_C"/>
    <property type="match status" value="1"/>
</dbReference>
<dbReference type="PROSITE" id="PS51194">
    <property type="entry name" value="HELICASE_CTER"/>
    <property type="match status" value="1"/>
</dbReference>
<dbReference type="GO" id="GO:0016607">
    <property type="term" value="C:nuclear speck"/>
    <property type="evidence" value="ECO:0007669"/>
    <property type="project" value="UniProtKB-SubCell"/>
</dbReference>
<evidence type="ECO:0000256" key="14">
    <source>
        <dbReference type="ARBA" id="ARBA00038511"/>
    </source>
</evidence>
<evidence type="ECO:0000256" key="5">
    <source>
        <dbReference type="ARBA" id="ARBA00022728"/>
    </source>
</evidence>
<evidence type="ECO:0000256" key="12">
    <source>
        <dbReference type="ARBA" id="ARBA00023187"/>
    </source>
</evidence>
<dbReference type="Proteomes" id="UP000053584">
    <property type="component" value="Unassembled WGS sequence"/>
</dbReference>
<feature type="domain" description="DEAD-box RNA helicase Q" evidence="23">
    <location>
        <begin position="374"/>
        <end position="402"/>
    </location>
</feature>
<organism evidence="24 25">
    <name type="scientific">Struthio camelus australis</name>
    <dbReference type="NCBI Taxonomy" id="441894"/>
    <lineage>
        <taxon>Eukaryota</taxon>
        <taxon>Metazoa</taxon>
        <taxon>Chordata</taxon>
        <taxon>Craniata</taxon>
        <taxon>Vertebrata</taxon>
        <taxon>Euteleostomi</taxon>
        <taxon>Archelosauria</taxon>
        <taxon>Archosauria</taxon>
        <taxon>Dinosauria</taxon>
        <taxon>Saurischia</taxon>
        <taxon>Theropoda</taxon>
        <taxon>Coelurosauria</taxon>
        <taxon>Aves</taxon>
        <taxon>Palaeognathae</taxon>
        <taxon>Struthioniformes</taxon>
        <taxon>Struthionidae</taxon>
        <taxon>Struthio</taxon>
    </lineage>
</organism>
<keyword evidence="7" id="KW-0378">Hydrolase</keyword>
<feature type="short sequence motif" description="Q motif" evidence="19">
    <location>
        <begin position="374"/>
        <end position="402"/>
    </location>
</feature>
<evidence type="ECO:0000256" key="18">
    <source>
        <dbReference type="ARBA" id="ARBA00050042"/>
    </source>
</evidence>
<dbReference type="InterPro" id="IPR014001">
    <property type="entry name" value="Helicase_ATP-bd"/>
</dbReference>
<evidence type="ECO:0000256" key="7">
    <source>
        <dbReference type="ARBA" id="ARBA00022801"/>
    </source>
</evidence>
<dbReference type="GO" id="GO:0005524">
    <property type="term" value="F:ATP binding"/>
    <property type="evidence" value="ECO:0007669"/>
    <property type="project" value="UniProtKB-KW"/>
</dbReference>
<dbReference type="InterPro" id="IPR011545">
    <property type="entry name" value="DEAD/DEAH_box_helicase_dom"/>
</dbReference>
<comment type="catalytic activity">
    <reaction evidence="15">
        <text>ATP + H2O = ADP + phosphate + H(+)</text>
        <dbReference type="Rhea" id="RHEA:13065"/>
        <dbReference type="ChEBI" id="CHEBI:15377"/>
        <dbReference type="ChEBI" id="CHEBI:15378"/>
        <dbReference type="ChEBI" id="CHEBI:30616"/>
        <dbReference type="ChEBI" id="CHEBI:43474"/>
        <dbReference type="ChEBI" id="CHEBI:456216"/>
        <dbReference type="EC" id="3.6.4.13"/>
    </reaction>
</comment>
<keyword evidence="12" id="KW-0508">mRNA splicing</keyword>
<evidence type="ECO:0000256" key="17">
    <source>
        <dbReference type="ARBA" id="ARBA00050029"/>
    </source>
</evidence>
<evidence type="ECO:0000259" key="21">
    <source>
        <dbReference type="PROSITE" id="PS51192"/>
    </source>
</evidence>
<proteinExistence type="inferred from homology"/>
<keyword evidence="10" id="KW-0694">RNA-binding</keyword>
<feature type="domain" description="Helicase ATP-binding" evidence="21">
    <location>
        <begin position="405"/>
        <end position="583"/>
    </location>
</feature>
<evidence type="ECO:0000256" key="9">
    <source>
        <dbReference type="ARBA" id="ARBA00022840"/>
    </source>
</evidence>
<dbReference type="SUPFAM" id="SSF52540">
    <property type="entry name" value="P-loop containing nucleoside triphosphate hydrolases"/>
    <property type="match status" value="2"/>
</dbReference>
<dbReference type="GO" id="GO:0016787">
    <property type="term" value="F:hydrolase activity"/>
    <property type="evidence" value="ECO:0007669"/>
    <property type="project" value="UniProtKB-KW"/>
</dbReference>
<evidence type="ECO:0000256" key="11">
    <source>
        <dbReference type="ARBA" id="ARBA00023054"/>
    </source>
</evidence>
<dbReference type="SMART" id="SM00490">
    <property type="entry name" value="HELICc"/>
    <property type="match status" value="1"/>
</dbReference>
<feature type="compositionally biased region" description="Basic and acidic residues" evidence="20">
    <location>
        <begin position="111"/>
        <end position="147"/>
    </location>
</feature>
<evidence type="ECO:0000259" key="23">
    <source>
        <dbReference type="PROSITE" id="PS51195"/>
    </source>
</evidence>
<dbReference type="GO" id="GO:0015030">
    <property type="term" value="C:Cajal body"/>
    <property type="evidence" value="ECO:0007669"/>
    <property type="project" value="UniProtKB-SubCell"/>
</dbReference>
<dbReference type="CDD" id="cd18787">
    <property type="entry name" value="SF2_C_DEAD"/>
    <property type="match status" value="1"/>
</dbReference>
<evidence type="ECO:0000313" key="25">
    <source>
        <dbReference type="Proteomes" id="UP000053584"/>
    </source>
</evidence>
<evidence type="ECO:0000256" key="3">
    <source>
        <dbReference type="ARBA" id="ARBA00012552"/>
    </source>
</evidence>
<evidence type="ECO:0000256" key="20">
    <source>
        <dbReference type="SAM" id="MobiDB-lite"/>
    </source>
</evidence>
<evidence type="ECO:0000256" key="2">
    <source>
        <dbReference type="ARBA" id="ARBA00004408"/>
    </source>
</evidence>
<evidence type="ECO:0000256" key="8">
    <source>
        <dbReference type="ARBA" id="ARBA00022806"/>
    </source>
</evidence>
<dbReference type="Gene3D" id="3.40.50.300">
    <property type="entry name" value="P-loop containing nucleotide triphosphate hydrolases"/>
    <property type="match status" value="2"/>
</dbReference>
<feature type="compositionally biased region" description="Basic residues" evidence="20">
    <location>
        <begin position="81"/>
        <end position="103"/>
    </location>
</feature>
<dbReference type="PANTHER" id="PTHR47958">
    <property type="entry name" value="ATP-DEPENDENT RNA HELICASE DBP3"/>
    <property type="match status" value="1"/>
</dbReference>
<keyword evidence="11" id="KW-0175">Coiled coil</keyword>
<dbReference type="GO" id="GO:0003724">
    <property type="term" value="F:RNA helicase activity"/>
    <property type="evidence" value="ECO:0007669"/>
    <property type="project" value="UniProtKB-EC"/>
</dbReference>
<dbReference type="STRING" id="441894.ENSSCUP00000021842"/>
<feature type="compositionally biased region" description="Basic and acidic residues" evidence="20">
    <location>
        <begin position="26"/>
        <end position="49"/>
    </location>
</feature>
<dbReference type="SMART" id="SM00487">
    <property type="entry name" value="DEXDc"/>
    <property type="match status" value="1"/>
</dbReference>
<dbReference type="EMBL" id="KL206667">
    <property type="protein sequence ID" value="KFV84781.1"/>
    <property type="molecule type" value="Genomic_DNA"/>
</dbReference>
<dbReference type="CDD" id="cd17953">
    <property type="entry name" value="DEADc_DDX46"/>
    <property type="match status" value="1"/>
</dbReference>
<keyword evidence="25" id="KW-1185">Reference proteome</keyword>
<dbReference type="PROSITE" id="PS51192">
    <property type="entry name" value="HELICASE_ATP_BIND_1"/>
    <property type="match status" value="1"/>
</dbReference>
<feature type="domain" description="Helicase C-terminal" evidence="22">
    <location>
        <begin position="594"/>
        <end position="755"/>
    </location>
</feature>
<evidence type="ECO:0000256" key="10">
    <source>
        <dbReference type="ARBA" id="ARBA00022884"/>
    </source>
</evidence>
<sequence>MNLQYRHYRKRSASRGRSGSRSRSRSPSDKRGKRGEDRRSRSRDRERRRERSRSRDKRRSRSRDRKRQRRSRSRERERSRERRRSRSRERRRSRSRSRGRRSRSPSPSKNKKTENRSRSKEKTEGVEVSKEKKKEKDDKEEEKDKDASTCTNFDQNKLEEEMRKRKERVEKWREEQRKKAMENIGELKKEIEEMKQGKKWSLEDDDDDEEETAEGEKEGSEVEDEELDPLDAYMEEVKEEVKKFNMRSVKGGGGSEKKSGPTVTKVVTVVTTKKAAAESEKKKGELMENDQDAMEYSSEEEEVDLQTALTGYQTKQRKLLEPVDHGKIEYEPFRKNFYVEVPELAKMTQEEVNVYRLELEGITVKGKGCPKPIKTWVQCGISMKILTALKKHGYEKPTPIQTQAIPAIMNGRDLIGIAKTGSGKTIAFLLPMFRHIMDQRQLEEGEGPIAVIMTPTRELALQITKECKKFSKTLGLRVVCVYGGTGISEQIAELKRGAEIIVCTPGRMIDMLAANNGRVTNLRRVTYVVLDEADRMFDMGFEPQVMRIVDNVRPDRQTVMFSATFPRAMEALARRILSKPIEVQVGGRSVVCSDVEQHVIVIEEENKFLKLLELLGHYQEKGSVIIFVDKQEHADGLLKDLMRASYPCLSLHGGIDQYDRDSIINDFKNGICKLLVATSVAARGLDVKQLMLVVNYSCPNHYEDYVHRAGRTGRAGNKGYAYTFITEDQARYAGDIIKALELSGNPIPTDLEKLWADFKDQQKAEGKIIKKSSGFSGKGFKFDETEQALANERKKLQKAALGLQDSDDEDTAVDIDEQIESMFNSKKRVKDMAAPGTSNVPTPSAGNAEKLEIAKRLALRINAQKNLGAEAQVLDVMQQATNAILRGGTIQAPTVSAKTIAEQLAEKINAKLNYVPIEKQEEEKQDGGQNESFKRYEEELEINDFPQASNHFTIIRFESLWKVTSKEALQRISEYSEAAITIRGTYFPPGKEPKEGERKIYLAIESANELAVQKAKAEITRLIKEELIRLQNSYQPTNKGRYKVL</sequence>
<accession>A0A093HT13</accession>
<evidence type="ECO:0000256" key="13">
    <source>
        <dbReference type="ARBA" id="ARBA00023242"/>
    </source>
</evidence>
<dbReference type="AlphaFoldDB" id="A0A093HT13"/>
<feature type="region of interest" description="Disordered" evidence="20">
    <location>
        <begin position="1"/>
        <end position="229"/>
    </location>
</feature>
<keyword evidence="6" id="KW-0547">Nucleotide-binding</keyword>